<feature type="domain" description="AB hydrolase-1" evidence="1">
    <location>
        <begin position="21"/>
        <end position="121"/>
    </location>
</feature>
<dbReference type="InterPro" id="IPR050471">
    <property type="entry name" value="AB_hydrolase"/>
</dbReference>
<dbReference type="GO" id="GO:0004806">
    <property type="term" value="F:triacylglycerol lipase activity"/>
    <property type="evidence" value="ECO:0007669"/>
    <property type="project" value="TreeGrafter"/>
</dbReference>
<dbReference type="Gene3D" id="3.40.50.1820">
    <property type="entry name" value="alpha/beta hydrolase"/>
    <property type="match status" value="1"/>
</dbReference>
<keyword evidence="3" id="KW-1185">Reference proteome</keyword>
<protein>
    <submittedName>
        <fullName evidence="2">Alpha/beta hydrolase</fullName>
    </submittedName>
</protein>
<evidence type="ECO:0000259" key="1">
    <source>
        <dbReference type="Pfam" id="PF00561"/>
    </source>
</evidence>
<comment type="caution">
    <text evidence="2">The sequence shown here is derived from an EMBL/GenBank/DDBJ whole genome shotgun (WGS) entry which is preliminary data.</text>
</comment>
<dbReference type="OrthoDB" id="9804723at2"/>
<dbReference type="Pfam" id="PF00561">
    <property type="entry name" value="Abhydrolase_1"/>
    <property type="match status" value="1"/>
</dbReference>
<dbReference type="PANTHER" id="PTHR43433:SF5">
    <property type="entry name" value="AB HYDROLASE-1 DOMAIN-CONTAINING PROTEIN"/>
    <property type="match status" value="1"/>
</dbReference>
<gene>
    <name evidence="2" type="ORF">AUC71_07845</name>
</gene>
<dbReference type="Proteomes" id="UP000095042">
    <property type="component" value="Unassembled WGS sequence"/>
</dbReference>
<evidence type="ECO:0000313" key="3">
    <source>
        <dbReference type="Proteomes" id="UP000095042"/>
    </source>
</evidence>
<dbReference type="PANTHER" id="PTHR43433">
    <property type="entry name" value="HYDROLASE, ALPHA/BETA FOLD FAMILY PROTEIN"/>
    <property type="match status" value="1"/>
</dbReference>
<reference evidence="2 3" key="1">
    <citation type="journal article" date="2016" name="Environ. Microbiol.">
        <title>New Methyloceanibacter diversity from North Sea sediments includes methanotroph containing solely the soluble methane monooxygenase.</title>
        <authorList>
            <person name="Vekeman B."/>
            <person name="Kerckhof F.M."/>
            <person name="Cremers G."/>
            <person name="de Vos P."/>
            <person name="Vandamme P."/>
            <person name="Boon N."/>
            <person name="Op den Camp H.J."/>
            <person name="Heylen K."/>
        </authorList>
    </citation>
    <scope>NUCLEOTIDE SEQUENCE [LARGE SCALE GENOMIC DNA]</scope>
    <source>
        <strain evidence="2 3">R-67177</strain>
    </source>
</reference>
<organism evidence="2 3">
    <name type="scientific">Methyloceanibacter marginalis</name>
    <dbReference type="NCBI Taxonomy" id="1774971"/>
    <lineage>
        <taxon>Bacteria</taxon>
        <taxon>Pseudomonadati</taxon>
        <taxon>Pseudomonadota</taxon>
        <taxon>Alphaproteobacteria</taxon>
        <taxon>Hyphomicrobiales</taxon>
        <taxon>Hyphomicrobiaceae</taxon>
        <taxon>Methyloceanibacter</taxon>
    </lineage>
</organism>
<accession>A0A1E3WD73</accession>
<dbReference type="EMBL" id="LPWD01000052">
    <property type="protein sequence ID" value="ODS03765.1"/>
    <property type="molecule type" value="Genomic_DNA"/>
</dbReference>
<dbReference type="InterPro" id="IPR029058">
    <property type="entry name" value="AB_hydrolase_fold"/>
</dbReference>
<keyword evidence="2" id="KW-0378">Hydrolase</keyword>
<dbReference type="AlphaFoldDB" id="A0A1E3WD73"/>
<dbReference type="GO" id="GO:0046503">
    <property type="term" value="P:glycerolipid catabolic process"/>
    <property type="evidence" value="ECO:0007669"/>
    <property type="project" value="TreeGrafter"/>
</dbReference>
<sequence>MQSFDSDGVRIAYLDEGEGEPILLIHGFASNIGANWIDPQWVRTLTQAGRRVIALDNRAHGESDKLYEPERYGAPEMAEDARRLLDHLGIERADVLGYSMGARIAAFLTFAHPERVRSVIFGGLGINMVRGMIGSGPLAKALEAPRLEDVTNDTARSFRIFAEQTKSDLKALAACMRGPREKVPPEKLGEITVPVLVAVGSKDVIGGSGAALAELIPSAQFLEITGRDHMKAVGDSRFKQGVLDFLTSRP</sequence>
<proteinExistence type="predicted"/>
<evidence type="ECO:0000313" key="2">
    <source>
        <dbReference type="EMBL" id="ODS03765.1"/>
    </source>
</evidence>
<dbReference type="SUPFAM" id="SSF53474">
    <property type="entry name" value="alpha/beta-Hydrolases"/>
    <property type="match status" value="1"/>
</dbReference>
<dbReference type="RefSeq" id="WP_069623040.1">
    <property type="nucleotide sequence ID" value="NZ_LPWD01000052.1"/>
</dbReference>
<dbReference type="InterPro" id="IPR000073">
    <property type="entry name" value="AB_hydrolase_1"/>
</dbReference>
<name>A0A1E3WD73_9HYPH</name>